<feature type="compositionally biased region" description="Basic and acidic residues" evidence="1">
    <location>
        <begin position="155"/>
        <end position="168"/>
    </location>
</feature>
<feature type="compositionally biased region" description="Acidic residues" evidence="1">
    <location>
        <begin position="334"/>
        <end position="354"/>
    </location>
</feature>
<feature type="region of interest" description="Disordered" evidence="1">
    <location>
        <begin position="277"/>
        <end position="393"/>
    </location>
</feature>
<organism evidence="2 3">
    <name type="scientific">Oryza meyeriana var. granulata</name>
    <dbReference type="NCBI Taxonomy" id="110450"/>
    <lineage>
        <taxon>Eukaryota</taxon>
        <taxon>Viridiplantae</taxon>
        <taxon>Streptophyta</taxon>
        <taxon>Embryophyta</taxon>
        <taxon>Tracheophyta</taxon>
        <taxon>Spermatophyta</taxon>
        <taxon>Magnoliopsida</taxon>
        <taxon>Liliopsida</taxon>
        <taxon>Poales</taxon>
        <taxon>Poaceae</taxon>
        <taxon>BOP clade</taxon>
        <taxon>Oryzoideae</taxon>
        <taxon>Oryzeae</taxon>
        <taxon>Oryzinae</taxon>
        <taxon>Oryza</taxon>
        <taxon>Oryza meyeriana</taxon>
    </lineage>
</organism>
<gene>
    <name evidence="2" type="ORF">E2562_009807</name>
</gene>
<accession>A0A6G1BUE2</accession>
<dbReference type="AlphaFoldDB" id="A0A6G1BUE2"/>
<feature type="compositionally biased region" description="Low complexity" evidence="1">
    <location>
        <begin position="169"/>
        <end position="178"/>
    </location>
</feature>
<proteinExistence type="predicted"/>
<dbReference type="EMBL" id="SPHZ02000011">
    <property type="protein sequence ID" value="KAF0891371.1"/>
    <property type="molecule type" value="Genomic_DNA"/>
</dbReference>
<evidence type="ECO:0000313" key="2">
    <source>
        <dbReference type="EMBL" id="KAF0891371.1"/>
    </source>
</evidence>
<feature type="compositionally biased region" description="Basic and acidic residues" evidence="1">
    <location>
        <begin position="370"/>
        <end position="386"/>
    </location>
</feature>
<dbReference type="Proteomes" id="UP000479710">
    <property type="component" value="Unassembled WGS sequence"/>
</dbReference>
<reference evidence="2 3" key="1">
    <citation type="submission" date="2019-11" db="EMBL/GenBank/DDBJ databases">
        <title>Whole genome sequence of Oryza granulata.</title>
        <authorList>
            <person name="Li W."/>
        </authorList>
    </citation>
    <scope>NUCLEOTIDE SEQUENCE [LARGE SCALE GENOMIC DNA]</scope>
    <source>
        <strain evidence="3">cv. Menghai</strain>
        <tissue evidence="2">Leaf</tissue>
    </source>
</reference>
<feature type="compositionally biased region" description="Basic and acidic residues" evidence="1">
    <location>
        <begin position="323"/>
        <end position="333"/>
    </location>
</feature>
<keyword evidence="3" id="KW-1185">Reference proteome</keyword>
<comment type="caution">
    <text evidence="2">The sequence shown here is derived from an EMBL/GenBank/DDBJ whole genome shotgun (WGS) entry which is preliminary data.</text>
</comment>
<sequence>MGVTCGSGGGIQQCRLGCSGASVAGEDCGGASGGERGLRSAETTLLPALVVLVVVLLTATVAARFRNLDQTTAHKKLLGWNPRYLAGIHDPDGASSSRTVGGAPRVLVLVGGAVVRRRSSRPTFRSLPPAPSASSAPRRRASIPTLLGSSPASRRLHDDQPHPPRRQDPSASSTSSCNLLSAAASSPVYRCPATSNLARLQPLRLLSKKMDCLQEEMSPAERDLECLEGSPPATMLTRSPSTPVNLVSSHDIATGENLNNLPQQAAEKVCITEEHQPDDQEYNGPENQYNEGEPSDHVIEQEPKWDVRDTGTSMKLRSRKKIQKDAIPERTADDNMDEDLIEPPSDEQDNDSGDECTARGKQKDRRKSREKNINKEPSRGTKRTSEVKTLLETPDHKIDRMKLSVTPLRLLQEATERIKGKEIPSGPSSSNHSGKAVAGVKASLRLMFPLPYRQNQWSKGKEKG</sequence>
<feature type="compositionally biased region" description="Low complexity" evidence="1">
    <location>
        <begin position="121"/>
        <end position="136"/>
    </location>
</feature>
<name>A0A6G1BUE2_9ORYZ</name>
<feature type="compositionally biased region" description="Basic and acidic residues" evidence="1">
    <location>
        <begin position="294"/>
        <end position="309"/>
    </location>
</feature>
<feature type="region of interest" description="Disordered" evidence="1">
    <location>
        <begin position="120"/>
        <end position="178"/>
    </location>
</feature>
<protein>
    <submittedName>
        <fullName evidence="2">Uncharacterized protein</fullName>
    </submittedName>
</protein>
<evidence type="ECO:0000256" key="1">
    <source>
        <dbReference type="SAM" id="MobiDB-lite"/>
    </source>
</evidence>
<feature type="compositionally biased region" description="Basic residues" evidence="1">
    <location>
        <begin position="360"/>
        <end position="369"/>
    </location>
</feature>
<evidence type="ECO:0000313" key="3">
    <source>
        <dbReference type="Proteomes" id="UP000479710"/>
    </source>
</evidence>